<feature type="region of interest" description="Disordered" evidence="1">
    <location>
        <begin position="91"/>
        <end position="113"/>
    </location>
</feature>
<reference evidence="2" key="1">
    <citation type="submission" date="2022-07" db="EMBL/GenBank/DDBJ databases">
        <title>Phylogenomic reconstructions and comparative analyses of Kickxellomycotina fungi.</title>
        <authorList>
            <person name="Reynolds N.K."/>
            <person name="Stajich J.E."/>
            <person name="Barry K."/>
            <person name="Grigoriev I.V."/>
            <person name="Crous P."/>
            <person name="Smith M.E."/>
        </authorList>
    </citation>
    <scope>NUCLEOTIDE SEQUENCE</scope>
    <source>
        <strain evidence="2">RSA 567</strain>
    </source>
</reference>
<proteinExistence type="predicted"/>
<protein>
    <submittedName>
        <fullName evidence="2">Uncharacterized protein</fullName>
    </submittedName>
</protein>
<name>A0A9W8EAS0_9FUNG</name>
<dbReference type="Proteomes" id="UP001151582">
    <property type="component" value="Unassembled WGS sequence"/>
</dbReference>
<keyword evidence="3" id="KW-1185">Reference proteome</keyword>
<comment type="caution">
    <text evidence="2">The sequence shown here is derived from an EMBL/GenBank/DDBJ whole genome shotgun (WGS) entry which is preliminary data.</text>
</comment>
<dbReference type="Pfam" id="PF12855">
    <property type="entry name" value="Ecl1"/>
    <property type="match status" value="1"/>
</dbReference>
<dbReference type="AlphaFoldDB" id="A0A9W8EAS0"/>
<evidence type="ECO:0000256" key="1">
    <source>
        <dbReference type="SAM" id="MobiDB-lite"/>
    </source>
</evidence>
<dbReference type="EMBL" id="JANBQB010000035">
    <property type="protein sequence ID" value="KAJ1983943.1"/>
    <property type="molecule type" value="Genomic_DNA"/>
</dbReference>
<sequence length="113" mass="12418">MDIDFCGVCGRRVSVSQSLYCSEVCRWKDSSSYHFDDDDSGRYYYYDATAPKPKPKPKPYCLRPSTLETLPPLKPLSLPLPLCARASALNASPLTGLPNSPSRSPSSSIDISI</sequence>
<gene>
    <name evidence="2" type="ORF">H4R34_000955</name>
</gene>
<evidence type="ECO:0000313" key="3">
    <source>
        <dbReference type="Proteomes" id="UP001151582"/>
    </source>
</evidence>
<dbReference type="InterPro" id="IPR024368">
    <property type="entry name" value="Ecl1/2/3"/>
</dbReference>
<accession>A0A9W8EAS0</accession>
<evidence type="ECO:0000313" key="2">
    <source>
        <dbReference type="EMBL" id="KAJ1983943.1"/>
    </source>
</evidence>
<feature type="compositionally biased region" description="Low complexity" evidence="1">
    <location>
        <begin position="98"/>
        <end position="113"/>
    </location>
</feature>
<organism evidence="2 3">
    <name type="scientific">Dimargaris verticillata</name>
    <dbReference type="NCBI Taxonomy" id="2761393"/>
    <lineage>
        <taxon>Eukaryota</taxon>
        <taxon>Fungi</taxon>
        <taxon>Fungi incertae sedis</taxon>
        <taxon>Zoopagomycota</taxon>
        <taxon>Kickxellomycotina</taxon>
        <taxon>Dimargaritomycetes</taxon>
        <taxon>Dimargaritales</taxon>
        <taxon>Dimargaritaceae</taxon>
        <taxon>Dimargaris</taxon>
    </lineage>
</organism>